<evidence type="ECO:0000259" key="2">
    <source>
        <dbReference type="Pfam" id="PF09820"/>
    </source>
</evidence>
<dbReference type="KEGG" id="ppyr:116166613"/>
<dbReference type="SUPFAM" id="SSF52540">
    <property type="entry name" value="P-loop containing nucleoside triphosphate hydrolases"/>
    <property type="match status" value="1"/>
</dbReference>
<feature type="compositionally biased region" description="Low complexity" evidence="1">
    <location>
        <begin position="35"/>
        <end position="45"/>
    </location>
</feature>
<dbReference type="EMBL" id="GEZM01042814">
    <property type="protein sequence ID" value="JAV79574.1"/>
    <property type="molecule type" value="Transcribed_RNA"/>
</dbReference>
<feature type="compositionally biased region" description="Basic and acidic residues" evidence="1">
    <location>
        <begin position="9"/>
        <end position="19"/>
    </location>
</feature>
<organism evidence="3">
    <name type="scientific">Photinus pyralis</name>
    <name type="common">Common eastern firefly</name>
    <name type="synonym">Lampyris pyralis</name>
    <dbReference type="NCBI Taxonomy" id="7054"/>
    <lineage>
        <taxon>Eukaryota</taxon>
        <taxon>Metazoa</taxon>
        <taxon>Ecdysozoa</taxon>
        <taxon>Arthropoda</taxon>
        <taxon>Hexapoda</taxon>
        <taxon>Insecta</taxon>
        <taxon>Pterygota</taxon>
        <taxon>Neoptera</taxon>
        <taxon>Endopterygota</taxon>
        <taxon>Coleoptera</taxon>
        <taxon>Polyphaga</taxon>
        <taxon>Elateriformia</taxon>
        <taxon>Elateroidea</taxon>
        <taxon>Lampyridae</taxon>
        <taxon>Lampyrinae</taxon>
        <taxon>Photinus</taxon>
    </lineage>
</organism>
<dbReference type="Gene3D" id="3.40.50.300">
    <property type="entry name" value="P-loop containing nucleotide triphosphate hydrolases"/>
    <property type="match status" value="1"/>
</dbReference>
<dbReference type="GeneID" id="116166613"/>
<dbReference type="AlphaFoldDB" id="A0A1Y1M145"/>
<feature type="region of interest" description="Disordered" evidence="1">
    <location>
        <begin position="1"/>
        <end position="53"/>
    </location>
</feature>
<dbReference type="InterPro" id="IPR027417">
    <property type="entry name" value="P-loop_NTPase"/>
</dbReference>
<feature type="domain" description="AAA-ATPase-like" evidence="2">
    <location>
        <begin position="92"/>
        <end position="326"/>
    </location>
</feature>
<sequence>MTGRKRSIIKTDESKRARVDPSIAQVDTPRRTRSSSRTAAQNRNSPPDETAHPEFSQFIPAAQYNESSRTLPLHMEPRNTTSPRCIMNASTSEFGKVIKQRGFIDKSLLLNLVLPQNQEEGAEIFIVTEPRRFGKSTILSMVITCLDMQPTPLRNTEEFRRLKIMDDQYAAKRDQYFGKCPIIFLNLLCTATFTDQAAALQFVKSRIHEAYKTHKYLYKDESSDALEADEKELCKHWCERKYRQLIDNSEVNEGLKKLSEYLERYHGRKPYLLIDEYDNMISKSLSDKTGHQFEIAMEIFHNLMTEILKDNPHLEGALVTGILPIHGKSQSPFNNAFRSTFLDGSHFNKFYGLTTLDLNDLETNLQNGTPSISVSDEELEIIKSAYNGYFSREGLNVYGIWSVEKYIAKGKLEAETFWVDSGYVTNFKVAFKSYSLKNVLESLLRGDHIALDVMQVFSEEDLLILATMKTEPADVSEELFLSFLFHQGYLSYVDETPTHIKIPNTEIKTMFVSKITEFYKTSLTKEFLSAAAKESPIIFQVLQNGVYGSDSVFEESVGNAKKKLQMLFEKFSAICIKMNEPFIHIFMGQIVAHAGNYVLGPEIYVERKRNTKARLDHVVVETTEKKFAVIFEYQHDKGQFSNGYHTNAHGSLKKCIVKNYSNVFNNSELYPPSLYNIEQFILAGVSINDMKKVSLKCIRKGMDLSRAVFMDYEI</sequence>
<name>A0A1Y1M145_PHOPY</name>
<proteinExistence type="predicted"/>
<protein>
    <recommendedName>
        <fullName evidence="2">AAA-ATPase-like domain-containing protein</fullName>
    </recommendedName>
</protein>
<evidence type="ECO:0000256" key="1">
    <source>
        <dbReference type="SAM" id="MobiDB-lite"/>
    </source>
</evidence>
<dbReference type="PANTHER" id="PTHR34825">
    <property type="entry name" value="CONSERVED PROTEIN, WITH A WEAK D-GALACTARATE DEHYDRATASE/ALTRONATE HYDROLASE DOMAIN"/>
    <property type="match status" value="1"/>
</dbReference>
<dbReference type="RefSeq" id="XP_031337469.1">
    <property type="nucleotide sequence ID" value="XM_031481609.1"/>
</dbReference>
<evidence type="ECO:0000313" key="3">
    <source>
        <dbReference type="EMBL" id="JAV79574.1"/>
    </source>
</evidence>
<dbReference type="InterPro" id="IPR018631">
    <property type="entry name" value="AAA-ATPase-like_dom"/>
</dbReference>
<dbReference type="PANTHER" id="PTHR34825:SF1">
    <property type="entry name" value="AAA-ATPASE-LIKE DOMAIN-CONTAINING PROTEIN"/>
    <property type="match status" value="1"/>
</dbReference>
<dbReference type="OrthoDB" id="10057079at2759"/>
<dbReference type="Pfam" id="PF09820">
    <property type="entry name" value="AAA-ATPase_like"/>
    <property type="match status" value="1"/>
</dbReference>
<reference evidence="3" key="1">
    <citation type="journal article" date="2016" name="Sci. Rep.">
        <title>Molecular characterization of firefly nuptial gifts: a multi-omics approach sheds light on postcopulatory sexual selection.</title>
        <authorList>
            <person name="Al-Wathiqui N."/>
            <person name="Fallon T.R."/>
            <person name="South A."/>
            <person name="Weng J.K."/>
            <person name="Lewis S.M."/>
        </authorList>
    </citation>
    <scope>NUCLEOTIDE SEQUENCE</scope>
</reference>
<accession>A0A1Y1M145</accession>